<gene>
    <name evidence="1" type="ORF">INT45_014305</name>
</gene>
<dbReference type="AlphaFoldDB" id="A0A8H7RVY8"/>
<dbReference type="Proteomes" id="UP000646827">
    <property type="component" value="Unassembled WGS sequence"/>
</dbReference>
<dbReference type="EMBL" id="JAEPRB010000256">
    <property type="protein sequence ID" value="KAG2218029.1"/>
    <property type="molecule type" value="Genomic_DNA"/>
</dbReference>
<reference evidence="1 2" key="1">
    <citation type="submission" date="2020-12" db="EMBL/GenBank/DDBJ databases">
        <title>Metabolic potential, ecology and presence of endohyphal bacteria is reflected in genomic diversity of Mucoromycotina.</title>
        <authorList>
            <person name="Muszewska A."/>
            <person name="Okrasinska A."/>
            <person name="Steczkiewicz K."/>
            <person name="Drgas O."/>
            <person name="Orlowska M."/>
            <person name="Perlinska-Lenart U."/>
            <person name="Aleksandrzak-Piekarczyk T."/>
            <person name="Szatraj K."/>
            <person name="Zielenkiewicz U."/>
            <person name="Pilsyk S."/>
            <person name="Malc E."/>
            <person name="Mieczkowski P."/>
            <person name="Kruszewska J.S."/>
            <person name="Biernat P."/>
            <person name="Pawlowska J."/>
        </authorList>
    </citation>
    <scope>NUCLEOTIDE SEQUENCE [LARGE SCALE GENOMIC DNA]</scope>
    <source>
        <strain evidence="1 2">CBS 142.35</strain>
    </source>
</reference>
<name>A0A8H7RVY8_9FUNG</name>
<proteinExistence type="predicted"/>
<sequence length="148" mass="16463">MLVSQDEGQMNVNGQDEGQINVDDQYETPINNADDDYGERTSNALKQMSALPSDKVGYPEIIDLSSKSTSRILQFGISEDEFNNITNATHIEPTVLSDYAIELSNALQHSPLSLSVLRNTLYEYGFKKEFDSVVHSVASFIEVVTCHL</sequence>
<keyword evidence="2" id="KW-1185">Reference proteome</keyword>
<organism evidence="1 2">
    <name type="scientific">Circinella minor</name>
    <dbReference type="NCBI Taxonomy" id="1195481"/>
    <lineage>
        <taxon>Eukaryota</taxon>
        <taxon>Fungi</taxon>
        <taxon>Fungi incertae sedis</taxon>
        <taxon>Mucoromycota</taxon>
        <taxon>Mucoromycotina</taxon>
        <taxon>Mucoromycetes</taxon>
        <taxon>Mucorales</taxon>
        <taxon>Lichtheimiaceae</taxon>
        <taxon>Circinella</taxon>
    </lineage>
</organism>
<accession>A0A8H7RVY8</accession>
<evidence type="ECO:0000313" key="2">
    <source>
        <dbReference type="Proteomes" id="UP000646827"/>
    </source>
</evidence>
<dbReference type="OrthoDB" id="2214945at2759"/>
<protein>
    <submittedName>
        <fullName evidence="1">Uncharacterized protein</fullName>
    </submittedName>
</protein>
<evidence type="ECO:0000313" key="1">
    <source>
        <dbReference type="EMBL" id="KAG2218029.1"/>
    </source>
</evidence>
<comment type="caution">
    <text evidence="1">The sequence shown here is derived from an EMBL/GenBank/DDBJ whole genome shotgun (WGS) entry which is preliminary data.</text>
</comment>